<dbReference type="AlphaFoldDB" id="A0A7W8KEX9"/>
<reference evidence="2" key="4">
    <citation type="submission" date="2024-05" db="EMBL/GenBank/DDBJ databases">
        <authorList>
            <person name="Sun Q."/>
            <person name="Zhou Y."/>
        </authorList>
    </citation>
    <scope>NUCLEOTIDE SEQUENCE</scope>
    <source>
        <strain evidence="2">CGMCC 1.18437</strain>
    </source>
</reference>
<dbReference type="Proteomes" id="UP000539473">
    <property type="component" value="Unassembled WGS sequence"/>
</dbReference>
<keyword evidence="1" id="KW-0732">Signal</keyword>
<protein>
    <recommendedName>
        <fullName evidence="6">DUF4402 domain-containing protein</fullName>
    </recommendedName>
</protein>
<evidence type="ECO:0008006" key="6">
    <source>
        <dbReference type="Google" id="ProtNLM"/>
    </source>
</evidence>
<feature type="signal peptide" evidence="1">
    <location>
        <begin position="1"/>
        <end position="17"/>
    </location>
</feature>
<keyword evidence="5" id="KW-1185">Reference proteome</keyword>
<dbReference type="Proteomes" id="UP000619376">
    <property type="component" value="Unassembled WGS sequence"/>
</dbReference>
<evidence type="ECO:0000313" key="2">
    <source>
        <dbReference type="EMBL" id="GHF46401.1"/>
    </source>
</evidence>
<name>A0A7W8KEX9_9DEIO</name>
<proteinExistence type="predicted"/>
<evidence type="ECO:0000256" key="1">
    <source>
        <dbReference type="SAM" id="SignalP"/>
    </source>
</evidence>
<reference evidence="2" key="1">
    <citation type="journal article" date="2014" name="Int. J. Syst. Evol. Microbiol.">
        <title>Complete genome of a new Firmicutes species belonging to the dominant human colonic microbiota ('Ruminococcus bicirculans') reveals two chromosomes and a selective capacity to utilize plant glucans.</title>
        <authorList>
            <consortium name="NISC Comparative Sequencing Program"/>
            <person name="Wegmann U."/>
            <person name="Louis P."/>
            <person name="Goesmann A."/>
            <person name="Henrissat B."/>
            <person name="Duncan S.H."/>
            <person name="Flint H.J."/>
        </authorList>
    </citation>
    <scope>NUCLEOTIDE SEQUENCE</scope>
    <source>
        <strain evidence="2">CGMCC 1.18437</strain>
    </source>
</reference>
<evidence type="ECO:0000313" key="5">
    <source>
        <dbReference type="Proteomes" id="UP000619376"/>
    </source>
</evidence>
<organism evidence="3 4">
    <name type="scientific">Deinococcus metalli</name>
    <dbReference type="NCBI Taxonomy" id="1141878"/>
    <lineage>
        <taxon>Bacteria</taxon>
        <taxon>Thermotogati</taxon>
        <taxon>Deinococcota</taxon>
        <taxon>Deinococci</taxon>
        <taxon>Deinococcales</taxon>
        <taxon>Deinococcaceae</taxon>
        <taxon>Deinococcus</taxon>
    </lineage>
</organism>
<gene>
    <name evidence="2" type="ORF">GCM10017781_23590</name>
    <name evidence="3" type="ORF">HNQ07_002396</name>
</gene>
<evidence type="ECO:0000313" key="3">
    <source>
        <dbReference type="EMBL" id="MBB5376932.1"/>
    </source>
</evidence>
<sequence length="174" mass="18007">MKARALLLAALLGVAGAQTSVAPLPGLAAPTPVVPNTALLLDGQKLTIDVKFNPGAEGTAYPPLVPFSKSAPAYYPMLGTDQAFHLSVQSTLAGAALVLRTQPITAPGQQALPIDRIEYSVNGAPFVPSTSIQVIALLPVSGQATYDIALRLRLEGDEPAGLSQALLSWSVEAR</sequence>
<accession>A0A7W8KEX9</accession>
<feature type="chain" id="PRO_5030568460" description="DUF4402 domain-containing protein" evidence="1">
    <location>
        <begin position="18"/>
        <end position="174"/>
    </location>
</feature>
<evidence type="ECO:0000313" key="4">
    <source>
        <dbReference type="Proteomes" id="UP000539473"/>
    </source>
</evidence>
<dbReference type="EMBL" id="JACHFK010000005">
    <property type="protein sequence ID" value="MBB5376932.1"/>
    <property type="molecule type" value="Genomic_DNA"/>
</dbReference>
<reference evidence="3 4" key="3">
    <citation type="submission" date="2020-08" db="EMBL/GenBank/DDBJ databases">
        <title>Genomic Encyclopedia of Type Strains, Phase IV (KMG-IV): sequencing the most valuable type-strain genomes for metagenomic binning, comparative biology and taxonomic classification.</title>
        <authorList>
            <person name="Goeker M."/>
        </authorList>
    </citation>
    <scope>NUCLEOTIDE SEQUENCE [LARGE SCALE GENOMIC DNA]</scope>
    <source>
        <strain evidence="3 4">DSM 27521</strain>
    </source>
</reference>
<dbReference type="RefSeq" id="WP_184112003.1">
    <property type="nucleotide sequence ID" value="NZ_BNAJ01000005.1"/>
</dbReference>
<reference evidence="5" key="2">
    <citation type="journal article" date="2019" name="Int. J. Syst. Evol. Microbiol.">
        <title>The Global Catalogue of Microorganisms (GCM) 10K type strain sequencing project: providing services to taxonomists for standard genome sequencing and annotation.</title>
        <authorList>
            <consortium name="The Broad Institute Genomics Platform"/>
            <consortium name="The Broad Institute Genome Sequencing Center for Infectious Disease"/>
            <person name="Wu L."/>
            <person name="Ma J."/>
        </authorList>
    </citation>
    <scope>NUCLEOTIDE SEQUENCE [LARGE SCALE GENOMIC DNA]</scope>
    <source>
        <strain evidence="5">CGMCC 1.18437</strain>
    </source>
</reference>
<dbReference type="EMBL" id="BNAJ01000005">
    <property type="protein sequence ID" value="GHF46401.1"/>
    <property type="molecule type" value="Genomic_DNA"/>
</dbReference>
<comment type="caution">
    <text evidence="3">The sequence shown here is derived from an EMBL/GenBank/DDBJ whole genome shotgun (WGS) entry which is preliminary data.</text>
</comment>